<evidence type="ECO:0000256" key="1">
    <source>
        <dbReference type="SAM" id="Phobius"/>
    </source>
</evidence>
<sequence>MRLFRFFLNNNSGATAVEYGLIIGIISLSMIAGFTTFTDALTNTFKTISNSIDDPVP</sequence>
<dbReference type="Proteomes" id="UP000028186">
    <property type="component" value="Chromosome I"/>
</dbReference>
<gene>
    <name evidence="2" type="ORF">RG1141_CH04320</name>
</gene>
<dbReference type="PATRIC" id="fig|1028801.3.peg.427"/>
<dbReference type="KEGG" id="ngl:RG1141_CH04320"/>
<dbReference type="Pfam" id="PF04964">
    <property type="entry name" value="Flp_Fap"/>
    <property type="match status" value="1"/>
</dbReference>
<dbReference type="AlphaFoldDB" id="A0A068T2W7"/>
<keyword evidence="1" id="KW-0472">Membrane</keyword>
<keyword evidence="1" id="KW-1133">Transmembrane helix</keyword>
<feature type="transmembrane region" description="Helical" evidence="1">
    <location>
        <begin position="20"/>
        <end position="41"/>
    </location>
</feature>
<keyword evidence="1" id="KW-0812">Transmembrane</keyword>
<name>A0A068T2W7_NEOGA</name>
<dbReference type="HOGENOM" id="CLU_171854_5_0_5"/>
<evidence type="ECO:0000313" key="2">
    <source>
        <dbReference type="EMBL" id="CDN52793.1"/>
    </source>
</evidence>
<proteinExistence type="predicted"/>
<organism evidence="2 3">
    <name type="scientific">Neorhizobium galegae bv. officinalis bv. officinalis str. HAMBI 1141</name>
    <dbReference type="NCBI Taxonomy" id="1028801"/>
    <lineage>
        <taxon>Bacteria</taxon>
        <taxon>Pseudomonadati</taxon>
        <taxon>Pseudomonadota</taxon>
        <taxon>Alphaproteobacteria</taxon>
        <taxon>Hyphomicrobiales</taxon>
        <taxon>Rhizobiaceae</taxon>
        <taxon>Rhizobium/Agrobacterium group</taxon>
        <taxon>Neorhizobium</taxon>
    </lineage>
</organism>
<accession>A0A068T2W7</accession>
<evidence type="ECO:0008006" key="4">
    <source>
        <dbReference type="Google" id="ProtNLM"/>
    </source>
</evidence>
<dbReference type="RefSeq" id="WP_038540206.1">
    <property type="nucleotide sequence ID" value="NZ_HG938355.1"/>
</dbReference>
<reference evidence="3" key="1">
    <citation type="journal article" date="2014" name="BMC Genomics">
        <title>Genome sequencing of two Neorhizobium galegae strains reveals a noeT gene responsible for the unusual acetylation of the nodulation factors.</title>
        <authorList>
            <person name="Osterman J."/>
            <person name="Marsh J."/>
            <person name="Laine P.K."/>
            <person name="Zeng Z."/>
            <person name="Alatalo E."/>
            <person name="Sullivan J.T."/>
            <person name="Young J.P."/>
            <person name="Thomas-Oates J."/>
            <person name="Paulin L."/>
            <person name="Lindstrom K."/>
        </authorList>
    </citation>
    <scope>NUCLEOTIDE SEQUENCE [LARGE SCALE GENOMIC DNA]</scope>
    <source>
        <strain evidence="3">HAMBI 1141</strain>
    </source>
</reference>
<dbReference type="EMBL" id="HG938355">
    <property type="protein sequence ID" value="CDN52793.1"/>
    <property type="molecule type" value="Genomic_DNA"/>
</dbReference>
<dbReference type="InterPro" id="IPR007047">
    <property type="entry name" value="Flp_Fap"/>
</dbReference>
<protein>
    <recommendedName>
        <fullName evidence="4">Flp/Fap pilin component</fullName>
    </recommendedName>
</protein>
<evidence type="ECO:0000313" key="3">
    <source>
        <dbReference type="Proteomes" id="UP000028186"/>
    </source>
</evidence>